<name>A0AAV5B635_9ACTN</name>
<dbReference type="RefSeq" id="WP_135978523.1">
    <property type="nucleotide sequence ID" value="NZ_BQKC01000002.1"/>
</dbReference>
<accession>A0AAV5B635</accession>
<evidence type="ECO:0000313" key="2">
    <source>
        <dbReference type="Proteomes" id="UP001055025"/>
    </source>
</evidence>
<proteinExistence type="predicted"/>
<evidence type="ECO:0000313" key="1">
    <source>
        <dbReference type="EMBL" id="GJM56198.1"/>
    </source>
</evidence>
<dbReference type="Proteomes" id="UP001055025">
    <property type="component" value="Unassembled WGS sequence"/>
</dbReference>
<organism evidence="1 2">
    <name type="scientific">Granulimonas faecalis</name>
    <dbReference type="NCBI Taxonomy" id="2894155"/>
    <lineage>
        <taxon>Bacteria</taxon>
        <taxon>Bacillati</taxon>
        <taxon>Actinomycetota</taxon>
        <taxon>Coriobacteriia</taxon>
        <taxon>Coriobacteriales</taxon>
        <taxon>Kribbibacteriaceae</taxon>
        <taxon>Granulimonas</taxon>
    </lineage>
</organism>
<protein>
    <submittedName>
        <fullName evidence="1">Uncharacterized protein</fullName>
    </submittedName>
</protein>
<reference evidence="1" key="1">
    <citation type="journal article" date="2022" name="Int. J. Syst. Evol. Microbiol.">
        <title>Granulimonas faecalis gen. nov., sp. nov., and Leptogranulimonas caecicola gen. nov., sp. nov., novel lactate-producing Atopobiaceae bacteria isolated from mouse intestines, and an emended description of the family Atopobiaceae.</title>
        <authorList>
            <person name="Morinaga K."/>
            <person name="Kusada H."/>
            <person name="Sakamoto S."/>
            <person name="Murakami T."/>
            <person name="Toyoda A."/>
            <person name="Mori H."/>
            <person name="Meng X.Y."/>
            <person name="Takashino M."/>
            <person name="Murotomi K."/>
            <person name="Tamaki H."/>
        </authorList>
    </citation>
    <scope>NUCLEOTIDE SEQUENCE</scope>
    <source>
        <strain evidence="1">OPF53</strain>
    </source>
</reference>
<comment type="caution">
    <text evidence="1">The sequence shown here is derived from an EMBL/GenBank/DDBJ whole genome shotgun (WGS) entry which is preliminary data.</text>
</comment>
<gene>
    <name evidence="1" type="ORF">ATOP_18530</name>
</gene>
<dbReference type="AlphaFoldDB" id="A0AAV5B635"/>
<sequence>MTEETSQNVGTGKDPVAAELEACARTAPGRKCLRQVLRACPTLAESLASRHGFAMGTAGSCWTAEEDELLLAAAALGMTYRQMSCMTGRSAQAVRQRIKRLSKTRPLQAPLVGA</sequence>
<dbReference type="EMBL" id="BQKC01000002">
    <property type="protein sequence ID" value="GJM56198.1"/>
    <property type="molecule type" value="Genomic_DNA"/>
</dbReference>
<keyword evidence="2" id="KW-1185">Reference proteome</keyword>